<proteinExistence type="predicted"/>
<evidence type="ECO:0000313" key="2">
    <source>
        <dbReference type="Proteomes" id="UP000019460"/>
    </source>
</evidence>
<protein>
    <recommendedName>
        <fullName evidence="3">Lipoprotein</fullName>
    </recommendedName>
</protein>
<dbReference type="Proteomes" id="UP000019460">
    <property type="component" value="Unassembled WGS sequence"/>
</dbReference>
<dbReference type="PROSITE" id="PS51257">
    <property type="entry name" value="PROKAR_LIPOPROTEIN"/>
    <property type="match status" value="1"/>
</dbReference>
<dbReference type="RefSeq" id="WP_052347837.1">
    <property type="nucleotide sequence ID" value="NZ_AONC01000013.1"/>
</dbReference>
<dbReference type="eggNOG" id="ENOG50334WD">
    <property type="taxonomic scope" value="Bacteria"/>
</dbReference>
<sequence>MIKRFDRRRRCVLGAVSVTLLTAMSGCSNSGEDVRVVLCKDVVQALLSSDSGPVAWSSADIRMRRGEDLRVDLGFSAPGGGGSARAMRAVCIYPYDAVEDTALTLADPMSAYSTSPRRVILNGRSVSNPQLAEAVKRAMLAQGWDLLERARLGVESAAQHIGQGLNDIQGR</sequence>
<gene>
    <name evidence="1" type="ORF">D779_0422</name>
</gene>
<keyword evidence="2" id="KW-1185">Reference proteome</keyword>
<evidence type="ECO:0000313" key="1">
    <source>
        <dbReference type="EMBL" id="EXJ16280.1"/>
    </source>
</evidence>
<comment type="caution">
    <text evidence="1">The sequence shown here is derived from an EMBL/GenBank/DDBJ whole genome shotgun (WGS) entry which is preliminary data.</text>
</comment>
<accession>W9W105</accession>
<name>W9W105_9GAMM</name>
<organism evidence="1 2">
    <name type="scientific">Imhoffiella purpurea</name>
    <dbReference type="NCBI Taxonomy" id="1249627"/>
    <lineage>
        <taxon>Bacteria</taxon>
        <taxon>Pseudomonadati</taxon>
        <taxon>Pseudomonadota</taxon>
        <taxon>Gammaproteobacteria</taxon>
        <taxon>Chromatiales</taxon>
        <taxon>Chromatiaceae</taxon>
        <taxon>Imhoffiella</taxon>
    </lineage>
</organism>
<evidence type="ECO:0008006" key="3">
    <source>
        <dbReference type="Google" id="ProtNLM"/>
    </source>
</evidence>
<dbReference type="OrthoDB" id="5769720at2"/>
<dbReference type="EMBL" id="AONC01000013">
    <property type="protein sequence ID" value="EXJ16280.1"/>
    <property type="molecule type" value="Genomic_DNA"/>
</dbReference>
<reference evidence="1 2" key="1">
    <citation type="submission" date="2012-11" db="EMBL/GenBank/DDBJ databases">
        <title>Genome assembly of Thiorhodococcus sp. AK35.</title>
        <authorList>
            <person name="Nupur N."/>
            <person name="Khatri I."/>
            <person name="Subramanian S."/>
            <person name="Pinnaka A."/>
        </authorList>
    </citation>
    <scope>NUCLEOTIDE SEQUENCE [LARGE SCALE GENOMIC DNA]</scope>
    <source>
        <strain evidence="1 2">AK35</strain>
    </source>
</reference>
<dbReference type="AlphaFoldDB" id="W9W105"/>